<keyword evidence="2" id="KW-0732">Signal</keyword>
<dbReference type="PANTHER" id="PTHR42928">
    <property type="entry name" value="TRICARBOXYLATE-BINDING PROTEIN"/>
    <property type="match status" value="1"/>
</dbReference>
<protein>
    <recommendedName>
        <fullName evidence="5">ABC transporter substrate-binding protein</fullName>
    </recommendedName>
</protein>
<dbReference type="CDD" id="cd13578">
    <property type="entry name" value="PBP2_Bug27"/>
    <property type="match status" value="1"/>
</dbReference>
<comment type="similarity">
    <text evidence="1">Belongs to the UPF0065 (bug) family.</text>
</comment>
<dbReference type="PANTHER" id="PTHR42928:SF5">
    <property type="entry name" value="BLR1237 PROTEIN"/>
    <property type="match status" value="1"/>
</dbReference>
<feature type="chain" id="PRO_5016382293" description="ABC transporter substrate-binding protein" evidence="2">
    <location>
        <begin position="27"/>
        <end position="323"/>
    </location>
</feature>
<dbReference type="AlphaFoldDB" id="A0A315EUM2"/>
<dbReference type="RefSeq" id="WP_108359801.1">
    <property type="nucleotide sequence ID" value="NZ_NESP01000001.1"/>
</dbReference>
<name>A0A315EUM2_9BURK</name>
<dbReference type="InterPro" id="IPR042100">
    <property type="entry name" value="Bug_dom1"/>
</dbReference>
<evidence type="ECO:0000256" key="1">
    <source>
        <dbReference type="ARBA" id="ARBA00006987"/>
    </source>
</evidence>
<gene>
    <name evidence="3" type="ORF">B9Z44_09125</name>
</gene>
<evidence type="ECO:0008006" key="5">
    <source>
        <dbReference type="Google" id="ProtNLM"/>
    </source>
</evidence>
<dbReference type="Pfam" id="PF03401">
    <property type="entry name" value="TctC"/>
    <property type="match status" value="1"/>
</dbReference>
<sequence>MKKFFLRMVVVALSVACPLGSTFAQSYPNKPIQIIVPVAAGGGTDLLARTLGQKVGELLGQSVVIENRLGAGGNIGVEAVTKAKPDGYTLLLSPGTIATNVAVYRKLPYDLLKDLQTVTLVGQTGSVLVVHPSVKANNLREFVDLAKASPGELNYGTAGMGSPQHLHAEFFNQLAGTKTNHIPYKGQSQAMTDLVGGQLAYMFSPVQNALPYIQQGRIRALAMAASQRNPNLPNVPSLAESGYKGVDLANWFAVYAPAGTPPAIVKKLNAAFVQVGNTPEMKAKFEKLGFEPFFTSSESGTDFMRSELVRWARVAAYAGIKAE</sequence>
<dbReference type="Gene3D" id="3.40.190.10">
    <property type="entry name" value="Periplasmic binding protein-like II"/>
    <property type="match status" value="1"/>
</dbReference>
<dbReference type="PIRSF" id="PIRSF017082">
    <property type="entry name" value="YflP"/>
    <property type="match status" value="1"/>
</dbReference>
<dbReference type="InterPro" id="IPR005064">
    <property type="entry name" value="BUG"/>
</dbReference>
<feature type="signal peptide" evidence="2">
    <location>
        <begin position="1"/>
        <end position="26"/>
    </location>
</feature>
<evidence type="ECO:0000313" key="4">
    <source>
        <dbReference type="Proteomes" id="UP000251341"/>
    </source>
</evidence>
<evidence type="ECO:0000313" key="3">
    <source>
        <dbReference type="EMBL" id="PUE59724.1"/>
    </source>
</evidence>
<organism evidence="3 4">
    <name type="scientific">Limnohabitans curvus</name>
    <dbReference type="NCBI Taxonomy" id="323423"/>
    <lineage>
        <taxon>Bacteria</taxon>
        <taxon>Pseudomonadati</taxon>
        <taxon>Pseudomonadota</taxon>
        <taxon>Betaproteobacteria</taxon>
        <taxon>Burkholderiales</taxon>
        <taxon>Comamonadaceae</taxon>
        <taxon>Limnohabitans</taxon>
    </lineage>
</organism>
<dbReference type="Gene3D" id="3.40.190.150">
    <property type="entry name" value="Bordetella uptake gene, domain 1"/>
    <property type="match status" value="1"/>
</dbReference>
<keyword evidence="4" id="KW-1185">Reference proteome</keyword>
<proteinExistence type="inferred from homology"/>
<dbReference type="SUPFAM" id="SSF53850">
    <property type="entry name" value="Periplasmic binding protein-like II"/>
    <property type="match status" value="1"/>
</dbReference>
<accession>A0A315EUM2</accession>
<evidence type="ECO:0000256" key="2">
    <source>
        <dbReference type="SAM" id="SignalP"/>
    </source>
</evidence>
<comment type="caution">
    <text evidence="3">The sequence shown here is derived from an EMBL/GenBank/DDBJ whole genome shotgun (WGS) entry which is preliminary data.</text>
</comment>
<dbReference type="Proteomes" id="UP000251341">
    <property type="component" value="Unassembled WGS sequence"/>
</dbReference>
<reference evidence="3 4" key="1">
    <citation type="submission" date="2017-04" db="EMBL/GenBank/DDBJ databases">
        <title>Unexpected and diverse lifestyles within the genus Limnohabitans.</title>
        <authorList>
            <person name="Kasalicky V."/>
            <person name="Mehrshad M."/>
            <person name="Andrei S.-A."/>
            <person name="Salcher M."/>
            <person name="Kratochvilova H."/>
            <person name="Simek K."/>
            <person name="Ghai R."/>
        </authorList>
    </citation>
    <scope>NUCLEOTIDE SEQUENCE [LARGE SCALE GENOMIC DNA]</scope>
    <source>
        <strain evidence="3 4">MWH-C5</strain>
    </source>
</reference>
<dbReference type="EMBL" id="NESP01000001">
    <property type="protein sequence ID" value="PUE59724.1"/>
    <property type="molecule type" value="Genomic_DNA"/>
</dbReference>